<sequence>MVSICSVSVSGFSAQLAGSLRLCVMIASKPIFRLQYRVRMTRAHTIEICRAARARNADSGTAWNVLYFAPGRETA</sequence>
<protein>
    <submittedName>
        <fullName evidence="1">Uncharacterized protein</fullName>
    </submittedName>
</protein>
<gene>
    <name evidence="1" type="ORF">BD310DRAFT_923479</name>
</gene>
<name>A0A4Q9PZX1_9APHY</name>
<keyword evidence="2" id="KW-1185">Reference proteome</keyword>
<organism evidence="1 2">
    <name type="scientific">Dichomitus squalens</name>
    <dbReference type="NCBI Taxonomy" id="114155"/>
    <lineage>
        <taxon>Eukaryota</taxon>
        <taxon>Fungi</taxon>
        <taxon>Dikarya</taxon>
        <taxon>Basidiomycota</taxon>
        <taxon>Agaricomycotina</taxon>
        <taxon>Agaricomycetes</taxon>
        <taxon>Polyporales</taxon>
        <taxon>Polyporaceae</taxon>
        <taxon>Dichomitus</taxon>
    </lineage>
</organism>
<evidence type="ECO:0000313" key="1">
    <source>
        <dbReference type="EMBL" id="TBU60180.1"/>
    </source>
</evidence>
<dbReference type="Proteomes" id="UP000292082">
    <property type="component" value="Unassembled WGS sequence"/>
</dbReference>
<dbReference type="EMBL" id="ML145107">
    <property type="protein sequence ID" value="TBU60180.1"/>
    <property type="molecule type" value="Genomic_DNA"/>
</dbReference>
<reference evidence="1 2" key="1">
    <citation type="submission" date="2019-01" db="EMBL/GenBank/DDBJ databases">
        <title>Draft genome sequences of three monokaryotic isolates of the white-rot basidiomycete fungus Dichomitus squalens.</title>
        <authorList>
            <consortium name="DOE Joint Genome Institute"/>
            <person name="Lopez S.C."/>
            <person name="Andreopoulos B."/>
            <person name="Pangilinan J."/>
            <person name="Lipzen A."/>
            <person name="Riley R."/>
            <person name="Ahrendt S."/>
            <person name="Ng V."/>
            <person name="Barry K."/>
            <person name="Daum C."/>
            <person name="Grigoriev I.V."/>
            <person name="Hilden K.S."/>
            <person name="Makela M.R."/>
            <person name="de Vries R.P."/>
        </authorList>
    </citation>
    <scope>NUCLEOTIDE SEQUENCE [LARGE SCALE GENOMIC DNA]</scope>
    <source>
        <strain evidence="1 2">CBS 464.89</strain>
    </source>
</reference>
<evidence type="ECO:0000313" key="2">
    <source>
        <dbReference type="Proteomes" id="UP000292082"/>
    </source>
</evidence>
<dbReference type="AlphaFoldDB" id="A0A4Q9PZX1"/>
<accession>A0A4Q9PZX1</accession>
<proteinExistence type="predicted"/>